<proteinExistence type="inferred from homology"/>
<evidence type="ECO:0000256" key="1">
    <source>
        <dbReference type="ARBA" id="ARBA00007754"/>
    </source>
</evidence>
<evidence type="ECO:0000256" key="4">
    <source>
        <dbReference type="PROSITE-ProRule" id="PRU01100"/>
    </source>
</evidence>
<dbReference type="OrthoDB" id="9802773at2"/>
<dbReference type="PANTHER" id="PTHR40079:SF4">
    <property type="entry name" value="GH26 DOMAIN-CONTAINING PROTEIN-RELATED"/>
    <property type="match status" value="1"/>
</dbReference>
<comment type="similarity">
    <text evidence="1 4">Belongs to the glycosyl hydrolase 26 family.</text>
</comment>
<keyword evidence="5" id="KW-0732">Signal</keyword>
<keyword evidence="2 4" id="KW-0378">Hydrolase</keyword>
<keyword evidence="8" id="KW-1185">Reference proteome</keyword>
<sequence length="317" mass="35615">MKNVKSITVTTSLIFVLAFAACKKSGTQNSSPDEQTVALSAGRGVPLVPASGALLGHYYGNGTITETDARIGRRPAIHLTYYSWTDHWSKSIPTKQDLAEGRIPLINWEPYNVKFKDIVSGKYDTQIRLQADEAKAIGRQFFLDFAAEMNGDEAWGDHNPDLYVKTFRHIHDIFIARGATNAVWVWCPNNADEPGTPAVMQYYPGNAYVDWVGADGYNWGTSDSDDEWETFYQVFEDIYSKISVTGKPMMIGEMASDEIGGDKAKWISQIVPTLKEKFPAIKAVVWFDVVKERHWQINSSQTTLNAYRAMAKNPYFN</sequence>
<dbReference type="Pfam" id="PF02156">
    <property type="entry name" value="Glyco_hydro_26"/>
    <property type="match status" value="1"/>
</dbReference>
<evidence type="ECO:0000259" key="6">
    <source>
        <dbReference type="PROSITE" id="PS51764"/>
    </source>
</evidence>
<dbReference type="InterPro" id="IPR022790">
    <property type="entry name" value="GH26_dom"/>
</dbReference>
<evidence type="ECO:0000313" key="7">
    <source>
        <dbReference type="EMBL" id="SEA65228.1"/>
    </source>
</evidence>
<dbReference type="SUPFAM" id="SSF51445">
    <property type="entry name" value="(Trans)glycosidases"/>
    <property type="match status" value="1"/>
</dbReference>
<dbReference type="InterPro" id="IPR017853">
    <property type="entry name" value="GH"/>
</dbReference>
<dbReference type="RefSeq" id="WP_090556373.1">
    <property type="nucleotide sequence ID" value="NZ_FNRA01000004.1"/>
</dbReference>
<dbReference type="Proteomes" id="UP000198850">
    <property type="component" value="Unassembled WGS sequence"/>
</dbReference>
<dbReference type="PROSITE" id="PS51764">
    <property type="entry name" value="GH26"/>
    <property type="match status" value="1"/>
</dbReference>
<organism evidence="7 8">
    <name type="scientific">Pedobacter hartonius</name>
    <dbReference type="NCBI Taxonomy" id="425514"/>
    <lineage>
        <taxon>Bacteria</taxon>
        <taxon>Pseudomonadati</taxon>
        <taxon>Bacteroidota</taxon>
        <taxon>Sphingobacteriia</taxon>
        <taxon>Sphingobacteriales</taxon>
        <taxon>Sphingobacteriaceae</taxon>
        <taxon>Pedobacter</taxon>
    </lineage>
</organism>
<dbReference type="PROSITE" id="PS51257">
    <property type="entry name" value="PROKAR_LIPOPROTEIN"/>
    <property type="match status" value="1"/>
</dbReference>
<protein>
    <submittedName>
        <fullName evidence="7">Glycosyl hydrolase family 26</fullName>
    </submittedName>
</protein>
<dbReference type="GO" id="GO:0016985">
    <property type="term" value="F:mannan endo-1,4-beta-mannosidase activity"/>
    <property type="evidence" value="ECO:0007669"/>
    <property type="project" value="InterPro"/>
</dbReference>
<dbReference type="AlphaFoldDB" id="A0A1H4CY42"/>
<dbReference type="InterPro" id="IPR000805">
    <property type="entry name" value="Glyco_hydro_26"/>
</dbReference>
<dbReference type="STRING" id="425514.SAMN05443550_104242"/>
<feature type="domain" description="GH26" evidence="6">
    <location>
        <begin position="32"/>
        <end position="317"/>
    </location>
</feature>
<feature type="signal peptide" evidence="5">
    <location>
        <begin position="1"/>
        <end position="20"/>
    </location>
</feature>
<dbReference type="Gene3D" id="3.20.20.80">
    <property type="entry name" value="Glycosidases"/>
    <property type="match status" value="1"/>
</dbReference>
<evidence type="ECO:0000313" key="8">
    <source>
        <dbReference type="Proteomes" id="UP000198850"/>
    </source>
</evidence>
<feature type="chain" id="PRO_5011736878" evidence="5">
    <location>
        <begin position="21"/>
        <end position="317"/>
    </location>
</feature>
<gene>
    <name evidence="7" type="ORF">SAMN05443550_104242</name>
</gene>
<reference evidence="7 8" key="1">
    <citation type="submission" date="2016-10" db="EMBL/GenBank/DDBJ databases">
        <authorList>
            <person name="de Groot N.N."/>
        </authorList>
    </citation>
    <scope>NUCLEOTIDE SEQUENCE [LARGE SCALE GENOMIC DNA]</scope>
    <source>
        <strain evidence="7 8">DSM 19033</strain>
    </source>
</reference>
<feature type="active site" description="Nucleophile" evidence="4">
    <location>
        <position position="253"/>
    </location>
</feature>
<keyword evidence="3 4" id="KW-0326">Glycosidase</keyword>
<dbReference type="GO" id="GO:0006080">
    <property type="term" value="P:substituted mannan metabolic process"/>
    <property type="evidence" value="ECO:0007669"/>
    <property type="project" value="InterPro"/>
</dbReference>
<name>A0A1H4CY42_9SPHI</name>
<accession>A0A1H4CY42</accession>
<feature type="active site" description="Proton donor" evidence="4">
    <location>
        <position position="148"/>
    </location>
</feature>
<dbReference type="EMBL" id="FNRA01000004">
    <property type="protein sequence ID" value="SEA65228.1"/>
    <property type="molecule type" value="Genomic_DNA"/>
</dbReference>
<dbReference type="PANTHER" id="PTHR40079">
    <property type="entry name" value="MANNAN ENDO-1,4-BETA-MANNOSIDASE E-RELATED"/>
    <property type="match status" value="1"/>
</dbReference>
<evidence type="ECO:0000256" key="3">
    <source>
        <dbReference type="ARBA" id="ARBA00023295"/>
    </source>
</evidence>
<evidence type="ECO:0000256" key="5">
    <source>
        <dbReference type="SAM" id="SignalP"/>
    </source>
</evidence>
<evidence type="ECO:0000256" key="2">
    <source>
        <dbReference type="ARBA" id="ARBA00022801"/>
    </source>
</evidence>